<sequence>MVSSRRISRNSKRKPSSSSRKSKLPPATDFSTSISSVSSEPTPILESSLASSYQKHVLRRHHQTRGSRRHESVRGGPRDSPFTPRRPLGAVPELFVTFRHVSLAVDIPVSPAAAAAAAQAASGQMGRETLAAKQLPTITNHVRGIVGALTASKTFWTA</sequence>
<organism evidence="2 3">
    <name type="scientific">Phytophthora pseudosyringae</name>
    <dbReference type="NCBI Taxonomy" id="221518"/>
    <lineage>
        <taxon>Eukaryota</taxon>
        <taxon>Sar</taxon>
        <taxon>Stramenopiles</taxon>
        <taxon>Oomycota</taxon>
        <taxon>Peronosporomycetes</taxon>
        <taxon>Peronosporales</taxon>
        <taxon>Peronosporaceae</taxon>
        <taxon>Phytophthora</taxon>
    </lineage>
</organism>
<protein>
    <submittedName>
        <fullName evidence="2">Uncharacterized protein</fullName>
    </submittedName>
</protein>
<dbReference type="AlphaFoldDB" id="A0A8T1VIL2"/>
<evidence type="ECO:0000313" key="3">
    <source>
        <dbReference type="Proteomes" id="UP000694044"/>
    </source>
</evidence>
<feature type="compositionally biased region" description="Basic residues" evidence="1">
    <location>
        <begin position="1"/>
        <end position="23"/>
    </location>
</feature>
<reference evidence="2" key="1">
    <citation type="submission" date="2021-02" db="EMBL/GenBank/DDBJ databases">
        <authorList>
            <person name="Palmer J.M."/>
        </authorList>
    </citation>
    <scope>NUCLEOTIDE SEQUENCE</scope>
    <source>
        <strain evidence="2">SCRP734</strain>
    </source>
</reference>
<gene>
    <name evidence="2" type="ORF">PHYPSEUDO_007892</name>
</gene>
<dbReference type="EMBL" id="JAGDFM010000318">
    <property type="protein sequence ID" value="KAG7379983.1"/>
    <property type="molecule type" value="Genomic_DNA"/>
</dbReference>
<evidence type="ECO:0000256" key="1">
    <source>
        <dbReference type="SAM" id="MobiDB-lite"/>
    </source>
</evidence>
<dbReference type="OrthoDB" id="165982at2759"/>
<dbReference type="Proteomes" id="UP000694044">
    <property type="component" value="Unassembled WGS sequence"/>
</dbReference>
<keyword evidence="3" id="KW-1185">Reference proteome</keyword>
<comment type="caution">
    <text evidence="2">The sequence shown here is derived from an EMBL/GenBank/DDBJ whole genome shotgun (WGS) entry which is preliminary data.</text>
</comment>
<evidence type="ECO:0000313" key="2">
    <source>
        <dbReference type="EMBL" id="KAG7379983.1"/>
    </source>
</evidence>
<accession>A0A8T1VIL2</accession>
<feature type="region of interest" description="Disordered" evidence="1">
    <location>
        <begin position="1"/>
        <end position="86"/>
    </location>
</feature>
<name>A0A8T1VIL2_9STRA</name>
<proteinExistence type="predicted"/>
<feature type="compositionally biased region" description="Basic residues" evidence="1">
    <location>
        <begin position="56"/>
        <end position="68"/>
    </location>
</feature>